<dbReference type="Proteomes" id="UP000235672">
    <property type="component" value="Unassembled WGS sequence"/>
</dbReference>
<dbReference type="OrthoDB" id="2157530at2759"/>
<dbReference type="STRING" id="1745343.A0A2J6QB89"/>
<protein>
    <submittedName>
        <fullName evidence="2">HET-domain-containing protein</fullName>
    </submittedName>
</protein>
<dbReference type="Pfam" id="PF26639">
    <property type="entry name" value="Het-6_barrel"/>
    <property type="match status" value="1"/>
</dbReference>
<evidence type="ECO:0000259" key="1">
    <source>
        <dbReference type="Pfam" id="PF06985"/>
    </source>
</evidence>
<dbReference type="PANTHER" id="PTHR24148:SF64">
    <property type="entry name" value="HETEROKARYON INCOMPATIBILITY DOMAIN-CONTAINING PROTEIN"/>
    <property type="match status" value="1"/>
</dbReference>
<dbReference type="EMBL" id="KZ613474">
    <property type="protein sequence ID" value="PMD23527.1"/>
    <property type="molecule type" value="Genomic_DNA"/>
</dbReference>
<evidence type="ECO:0000313" key="2">
    <source>
        <dbReference type="EMBL" id="PMD23527.1"/>
    </source>
</evidence>
<sequence>MGKLGVAGDLFQIPSFRYDALPDTSHIRLLHVLPGTNGDIIRCKCLPYSLLRPRPEYTAISYTWGDASLTEPIVLNGGRYFTTKNAREVLEYVRRTGGMHAIWIDAICINQNDIPERNAQVRLMDSVYSHAQQTVVWLGEVSNDSDLALDFVPVINSALHSLRESGEVTEKLLLETTATDSNSPQWQALGRLLARPWFQRIWVIQEVALSQAVNVACGEKTLSWHALSSMNDVLLEWRLNHLIANPSSSSQQLTSGTTLLWCMQNIRRQLETYGRRWISEVLFETMGFLATDPRDQFFGILALIKSGSRNADPPSYSDSVQEVYTKATRESLQYEERFNLIYLAGITHARALSDLPSWVPDFSRDIDINPFGLPYVGQVLPYKAGGMSTVGSIASLRFYGKYLVLQGLIVEEVATFTRVRIANNQKCNAEQHTTWRDWVIEADELAQPYQKTERLWRTLIAGVSHPHKEGAPACYEEYFSFFKRIYIDDSRYQSMDWKQAQAQVSKDGAIEAEVKTAANSYLFALLDASIGRRFSVTTKGRFALVPDGAATGDLVCIVAGASAPLVLREVERSESARRTFVLVGDCYVDGYMEGEGMVDQKTEEIFIR</sequence>
<dbReference type="InterPro" id="IPR052895">
    <property type="entry name" value="HetReg/Transcr_Mod"/>
</dbReference>
<reference evidence="2 3" key="1">
    <citation type="submission" date="2016-05" db="EMBL/GenBank/DDBJ databases">
        <title>A degradative enzymes factory behind the ericoid mycorrhizal symbiosis.</title>
        <authorList>
            <consortium name="DOE Joint Genome Institute"/>
            <person name="Martino E."/>
            <person name="Morin E."/>
            <person name="Grelet G."/>
            <person name="Kuo A."/>
            <person name="Kohler A."/>
            <person name="Daghino S."/>
            <person name="Barry K."/>
            <person name="Choi C."/>
            <person name="Cichocki N."/>
            <person name="Clum A."/>
            <person name="Copeland A."/>
            <person name="Hainaut M."/>
            <person name="Haridas S."/>
            <person name="Labutti K."/>
            <person name="Lindquist E."/>
            <person name="Lipzen A."/>
            <person name="Khouja H.-R."/>
            <person name="Murat C."/>
            <person name="Ohm R."/>
            <person name="Olson A."/>
            <person name="Spatafora J."/>
            <person name="Veneault-Fourrey C."/>
            <person name="Henrissat B."/>
            <person name="Grigoriev I."/>
            <person name="Martin F."/>
            <person name="Perotto S."/>
        </authorList>
    </citation>
    <scope>NUCLEOTIDE SEQUENCE [LARGE SCALE GENOMIC DNA]</scope>
    <source>
        <strain evidence="2 3">UAMH 7357</strain>
    </source>
</reference>
<gene>
    <name evidence="2" type="ORF">NA56DRAFT_643633</name>
</gene>
<dbReference type="AlphaFoldDB" id="A0A2J6QB89"/>
<dbReference type="PANTHER" id="PTHR24148">
    <property type="entry name" value="ANKYRIN REPEAT DOMAIN-CONTAINING PROTEIN 39 HOMOLOG-RELATED"/>
    <property type="match status" value="1"/>
</dbReference>
<proteinExistence type="predicted"/>
<dbReference type="InterPro" id="IPR010730">
    <property type="entry name" value="HET"/>
</dbReference>
<organism evidence="2 3">
    <name type="scientific">Hyaloscypha hepaticicola</name>
    <dbReference type="NCBI Taxonomy" id="2082293"/>
    <lineage>
        <taxon>Eukaryota</taxon>
        <taxon>Fungi</taxon>
        <taxon>Dikarya</taxon>
        <taxon>Ascomycota</taxon>
        <taxon>Pezizomycotina</taxon>
        <taxon>Leotiomycetes</taxon>
        <taxon>Helotiales</taxon>
        <taxon>Hyaloscyphaceae</taxon>
        <taxon>Hyaloscypha</taxon>
    </lineage>
</organism>
<keyword evidence="3" id="KW-1185">Reference proteome</keyword>
<dbReference type="Pfam" id="PF06985">
    <property type="entry name" value="HET"/>
    <property type="match status" value="1"/>
</dbReference>
<feature type="domain" description="Heterokaryon incompatibility" evidence="1">
    <location>
        <begin position="57"/>
        <end position="206"/>
    </location>
</feature>
<accession>A0A2J6QB89</accession>
<name>A0A2J6QB89_9HELO</name>
<evidence type="ECO:0000313" key="3">
    <source>
        <dbReference type="Proteomes" id="UP000235672"/>
    </source>
</evidence>